<dbReference type="Pfam" id="PF15956">
    <property type="entry name" value="DUF4760"/>
    <property type="match status" value="1"/>
</dbReference>
<feature type="transmembrane region" description="Helical" evidence="1">
    <location>
        <begin position="6"/>
        <end position="26"/>
    </location>
</feature>
<evidence type="ECO:0000256" key="1">
    <source>
        <dbReference type="SAM" id="Phobius"/>
    </source>
</evidence>
<evidence type="ECO:0000313" key="2">
    <source>
        <dbReference type="EMBL" id="ARB04811.1"/>
    </source>
</evidence>
<keyword evidence="1" id="KW-0472">Membrane</keyword>
<keyword evidence="1" id="KW-0812">Transmembrane</keyword>
<gene>
    <name evidence="2" type="ORF">B2G52_07865</name>
</gene>
<reference evidence="2 3" key="1">
    <citation type="submission" date="2017-03" db="EMBL/GenBank/DDBJ databases">
        <title>N. lactamica Y92-1009 whole genome sequence.</title>
        <authorList>
            <person name="Pandey A.K."/>
            <person name="Read R.C."/>
        </authorList>
    </citation>
    <scope>NUCLEOTIDE SEQUENCE [LARGE SCALE GENOMIC DNA]</scope>
    <source>
        <strain evidence="2 3">Y92-1009</strain>
    </source>
</reference>
<proteinExistence type="predicted"/>
<name>A0AAU8VIB8_NEILA</name>
<dbReference type="InterPro" id="IPR031876">
    <property type="entry name" value="DUF4760"/>
</dbReference>
<organism evidence="2 3">
    <name type="scientific">Neisseria lactamica</name>
    <dbReference type="NCBI Taxonomy" id="486"/>
    <lineage>
        <taxon>Bacteria</taxon>
        <taxon>Pseudomonadati</taxon>
        <taxon>Pseudomonadota</taxon>
        <taxon>Betaproteobacteria</taxon>
        <taxon>Neisseriales</taxon>
        <taxon>Neisseriaceae</taxon>
        <taxon>Neisseria</taxon>
    </lineage>
</organism>
<keyword evidence="1" id="KW-1133">Transmembrane helix</keyword>
<dbReference type="RefSeq" id="WP_003711898.1">
    <property type="nucleotide sequence ID" value="NZ_CAUJPO010000009.1"/>
</dbReference>
<sequence>MDANTIAGLGTCVATVYLAFFAYIQVKQGKHQAQQKATIDLLISNSSNPHYRQQRQVYLNMRRNRENFTSLACKIQEKGEHESKNLVVLDVLNAIEFTAVGIKEGIFDESVYRRMSGSSVLADWKTLKPYIMELRRLNNNDRLFCEFEWLADRWENNPLKTKL</sequence>
<protein>
    <submittedName>
        <fullName evidence="2">DUF4760 domain-containing protein</fullName>
    </submittedName>
</protein>
<dbReference type="Proteomes" id="UP000191249">
    <property type="component" value="Chromosome"/>
</dbReference>
<dbReference type="AlphaFoldDB" id="A0AAU8VIB8"/>
<accession>A0AAU8VIB8</accession>
<dbReference type="EMBL" id="CP019894">
    <property type="protein sequence ID" value="ARB04811.1"/>
    <property type="molecule type" value="Genomic_DNA"/>
</dbReference>
<evidence type="ECO:0000313" key="3">
    <source>
        <dbReference type="Proteomes" id="UP000191249"/>
    </source>
</evidence>